<dbReference type="Gene3D" id="3.30.160.720">
    <property type="match status" value="1"/>
</dbReference>
<evidence type="ECO:0000256" key="4">
    <source>
        <dbReference type="ARBA" id="ARBA00022722"/>
    </source>
</evidence>
<dbReference type="PANTHER" id="PTHR30337">
    <property type="entry name" value="COMPONENT OF ATP-DEPENDENT DSDNA EXONUCLEASE"/>
    <property type="match status" value="1"/>
</dbReference>
<dbReference type="AlphaFoldDB" id="A0A3B1AJ86"/>
<dbReference type="InterPro" id="IPR004593">
    <property type="entry name" value="SbcD"/>
</dbReference>
<evidence type="ECO:0000313" key="9">
    <source>
        <dbReference type="EMBL" id="VAW99913.1"/>
    </source>
</evidence>
<dbReference type="GO" id="GO:0004519">
    <property type="term" value="F:endonuclease activity"/>
    <property type="evidence" value="ECO:0007669"/>
    <property type="project" value="InterPro"/>
</dbReference>
<keyword evidence="4" id="KW-0540">Nuclease</keyword>
<evidence type="ECO:0000259" key="8">
    <source>
        <dbReference type="Pfam" id="PF12320"/>
    </source>
</evidence>
<dbReference type="CDD" id="cd00840">
    <property type="entry name" value="MPP_Mre11_N"/>
    <property type="match status" value="1"/>
</dbReference>
<keyword evidence="6 9" id="KW-0269">Exonuclease</keyword>
<dbReference type="InterPro" id="IPR029052">
    <property type="entry name" value="Metallo-depent_PP-like"/>
</dbReference>
<proteinExistence type="inferred from homology"/>
<dbReference type="GO" id="GO:0006259">
    <property type="term" value="P:DNA metabolic process"/>
    <property type="evidence" value="ECO:0007669"/>
    <property type="project" value="InterPro"/>
</dbReference>
<dbReference type="SUPFAM" id="SSF56300">
    <property type="entry name" value="Metallo-dependent phosphatases"/>
    <property type="match status" value="1"/>
</dbReference>
<dbReference type="InterPro" id="IPR041796">
    <property type="entry name" value="Mre11_N"/>
</dbReference>
<dbReference type="Gene3D" id="3.60.21.10">
    <property type="match status" value="1"/>
</dbReference>
<dbReference type="EMBL" id="UOFU01000183">
    <property type="protein sequence ID" value="VAW99913.1"/>
    <property type="molecule type" value="Genomic_DNA"/>
</dbReference>
<dbReference type="InterPro" id="IPR050535">
    <property type="entry name" value="DNA_Repair-Maintenance_Comp"/>
</dbReference>
<evidence type="ECO:0000256" key="2">
    <source>
        <dbReference type="ARBA" id="ARBA00011322"/>
    </source>
</evidence>
<dbReference type="Pfam" id="PF00149">
    <property type="entry name" value="Metallophos"/>
    <property type="match status" value="1"/>
</dbReference>
<keyword evidence="5" id="KW-0378">Hydrolase</keyword>
<feature type="domain" description="Nuclease SbcCD subunit D C-terminal" evidence="8">
    <location>
        <begin position="285"/>
        <end position="380"/>
    </location>
</feature>
<dbReference type="NCBIfam" id="TIGR00619">
    <property type="entry name" value="sbcd"/>
    <property type="match status" value="1"/>
</dbReference>
<dbReference type="InterPro" id="IPR026843">
    <property type="entry name" value="SbcD_C"/>
</dbReference>
<protein>
    <recommendedName>
        <fullName evidence="3">Nuclease SbcCD subunit D</fullName>
    </recommendedName>
</protein>
<name>A0A3B1AJ86_9ZZZZ</name>
<feature type="domain" description="Calcineurin-like phosphoesterase" evidence="7">
    <location>
        <begin position="1"/>
        <end position="236"/>
    </location>
</feature>
<comment type="subunit">
    <text evidence="2">Heterodimer of SbcC and SbcD.</text>
</comment>
<evidence type="ECO:0000256" key="1">
    <source>
        <dbReference type="ARBA" id="ARBA00010555"/>
    </source>
</evidence>
<gene>
    <name evidence="9" type="ORF">MNBD_GAMMA20-1699</name>
</gene>
<dbReference type="Pfam" id="PF12320">
    <property type="entry name" value="SbcD_C"/>
    <property type="match status" value="1"/>
</dbReference>
<evidence type="ECO:0000259" key="7">
    <source>
        <dbReference type="Pfam" id="PF00149"/>
    </source>
</evidence>
<comment type="similarity">
    <text evidence="1">Belongs to the SbcD family.</text>
</comment>
<evidence type="ECO:0000256" key="5">
    <source>
        <dbReference type="ARBA" id="ARBA00022801"/>
    </source>
</evidence>
<sequence length="409" mass="45973">MKILHTSDWHIGRSLYGRKRYDEFSKFLDWLAETIQKEYVDVLLVAGDIFDTSAPSNRAQELYYRFLCRVATSSCRHVVVIAGNHDSPSFLNAPKELLKALDVHVIGLLPENQEDEVFVLRNDDDSPELIVCAVPYLRDRDIRVAEAGESVEDKERKLIDGIRSHYADVAALAEQKRLEFGAEIPIVAMGHLFTAGGKTIDDDGVRELYVGSLAHVSAGIFPENLDYLALGHLHVPQKVNGSEVMRYSGSPLPMGFGEAKQQKSVCLVEFTSTEAAVQLIDVPAFQKLERVKGSWEEISARILELSATGSQAWIEIVYEGDEVISDLRERLDAAISASEMEILRVKDNRIIDRVLGQIHHEETLDDLNIQDVFERCLSAHEVPEDQRPELLRAYQETVASLDEDDTRAE</sequence>
<evidence type="ECO:0000256" key="3">
    <source>
        <dbReference type="ARBA" id="ARBA00013365"/>
    </source>
</evidence>
<reference evidence="9" key="1">
    <citation type="submission" date="2018-06" db="EMBL/GenBank/DDBJ databases">
        <authorList>
            <person name="Zhirakovskaya E."/>
        </authorList>
    </citation>
    <scope>NUCLEOTIDE SEQUENCE</scope>
</reference>
<evidence type="ECO:0000256" key="6">
    <source>
        <dbReference type="ARBA" id="ARBA00022839"/>
    </source>
</evidence>
<dbReference type="PANTHER" id="PTHR30337:SF0">
    <property type="entry name" value="NUCLEASE SBCCD SUBUNIT D"/>
    <property type="match status" value="1"/>
</dbReference>
<organism evidence="9">
    <name type="scientific">hydrothermal vent metagenome</name>
    <dbReference type="NCBI Taxonomy" id="652676"/>
    <lineage>
        <taxon>unclassified sequences</taxon>
        <taxon>metagenomes</taxon>
        <taxon>ecological metagenomes</taxon>
    </lineage>
</organism>
<dbReference type="InterPro" id="IPR004843">
    <property type="entry name" value="Calcineurin-like_PHP"/>
</dbReference>
<accession>A0A3B1AJ86</accession>
<dbReference type="GO" id="GO:0008408">
    <property type="term" value="F:3'-5' exonuclease activity"/>
    <property type="evidence" value="ECO:0007669"/>
    <property type="project" value="InterPro"/>
</dbReference>